<protein>
    <submittedName>
        <fullName evidence="1">2618_t:CDS:1</fullName>
    </submittedName>
</protein>
<feature type="non-terminal residue" evidence="1">
    <location>
        <position position="58"/>
    </location>
</feature>
<reference evidence="1 2" key="1">
    <citation type="submission" date="2021-06" db="EMBL/GenBank/DDBJ databases">
        <authorList>
            <person name="Kallberg Y."/>
            <person name="Tangrot J."/>
            <person name="Rosling A."/>
        </authorList>
    </citation>
    <scope>NUCLEOTIDE SEQUENCE [LARGE SCALE GENOMIC DNA]</scope>
    <source>
        <strain evidence="1 2">120-4 pot B 10/14</strain>
    </source>
</reference>
<sequence length="58" mass="6941">MPQKKQRAHLKKALQARMIYKKNKEIQLENDLKSQDQIENNLIFQDQLENNLVFSNTI</sequence>
<dbReference type="EMBL" id="CAJVQB010006577">
    <property type="protein sequence ID" value="CAG8687625.1"/>
    <property type="molecule type" value="Genomic_DNA"/>
</dbReference>
<name>A0ABN7UXG7_GIGMA</name>
<proteinExistence type="predicted"/>
<gene>
    <name evidence="1" type="ORF">GMARGA_LOCUS11299</name>
</gene>
<accession>A0ABN7UXG7</accession>
<dbReference type="Proteomes" id="UP000789901">
    <property type="component" value="Unassembled WGS sequence"/>
</dbReference>
<keyword evidence="2" id="KW-1185">Reference proteome</keyword>
<comment type="caution">
    <text evidence="1">The sequence shown here is derived from an EMBL/GenBank/DDBJ whole genome shotgun (WGS) entry which is preliminary data.</text>
</comment>
<feature type="non-terminal residue" evidence="1">
    <location>
        <position position="1"/>
    </location>
</feature>
<organism evidence="1 2">
    <name type="scientific">Gigaspora margarita</name>
    <dbReference type="NCBI Taxonomy" id="4874"/>
    <lineage>
        <taxon>Eukaryota</taxon>
        <taxon>Fungi</taxon>
        <taxon>Fungi incertae sedis</taxon>
        <taxon>Mucoromycota</taxon>
        <taxon>Glomeromycotina</taxon>
        <taxon>Glomeromycetes</taxon>
        <taxon>Diversisporales</taxon>
        <taxon>Gigasporaceae</taxon>
        <taxon>Gigaspora</taxon>
    </lineage>
</organism>
<evidence type="ECO:0000313" key="1">
    <source>
        <dbReference type="EMBL" id="CAG8687625.1"/>
    </source>
</evidence>
<evidence type="ECO:0000313" key="2">
    <source>
        <dbReference type="Proteomes" id="UP000789901"/>
    </source>
</evidence>